<evidence type="ECO:0000256" key="1">
    <source>
        <dbReference type="SAM" id="MobiDB-lite"/>
    </source>
</evidence>
<protein>
    <recommendedName>
        <fullName evidence="5">IgGFc-binding protein N-terminal domain-containing protein</fullName>
    </recommendedName>
</protein>
<feature type="compositionally biased region" description="Low complexity" evidence="1">
    <location>
        <begin position="304"/>
        <end position="317"/>
    </location>
</feature>
<dbReference type="AlphaFoldDB" id="A0AAD8FMH4"/>
<evidence type="ECO:0000313" key="4">
    <source>
        <dbReference type="Proteomes" id="UP001233172"/>
    </source>
</evidence>
<reference evidence="3" key="1">
    <citation type="journal article" date="2023" name="PLoS Negl. Trop. Dis.">
        <title>A genome sequence for Biomphalaria pfeifferi, the major vector snail for the human-infecting parasite Schistosoma mansoni.</title>
        <authorList>
            <person name="Bu L."/>
            <person name="Lu L."/>
            <person name="Laidemitt M.R."/>
            <person name="Zhang S.M."/>
            <person name="Mutuku M."/>
            <person name="Mkoji G."/>
            <person name="Steinauer M."/>
            <person name="Loker E.S."/>
        </authorList>
    </citation>
    <scope>NUCLEOTIDE SEQUENCE</scope>
    <source>
        <strain evidence="3">KasaAsao</strain>
    </source>
</reference>
<evidence type="ECO:0000313" key="3">
    <source>
        <dbReference type="EMBL" id="KAK0069348.1"/>
    </source>
</evidence>
<feature type="transmembrane region" description="Helical" evidence="2">
    <location>
        <begin position="367"/>
        <end position="385"/>
    </location>
</feature>
<organism evidence="3 4">
    <name type="scientific">Biomphalaria pfeifferi</name>
    <name type="common">Bloodfluke planorb</name>
    <name type="synonym">Freshwater snail</name>
    <dbReference type="NCBI Taxonomy" id="112525"/>
    <lineage>
        <taxon>Eukaryota</taxon>
        <taxon>Metazoa</taxon>
        <taxon>Spiralia</taxon>
        <taxon>Lophotrochozoa</taxon>
        <taxon>Mollusca</taxon>
        <taxon>Gastropoda</taxon>
        <taxon>Heterobranchia</taxon>
        <taxon>Euthyneura</taxon>
        <taxon>Panpulmonata</taxon>
        <taxon>Hygrophila</taxon>
        <taxon>Lymnaeoidea</taxon>
        <taxon>Planorbidae</taxon>
        <taxon>Biomphalaria</taxon>
    </lineage>
</organism>
<sequence>LISNLITYDSTLEEMLPISYIGTSYVGMSALLSGTQTKIKLQAVYNWTVINIISTSNSSVVLSSIGETYELLINKDTAYSLHGNKHFYAYQINSRKTGTRQDLCVTSLLTPNVWRYEYDFVRVSANHTVYIYIFAEMNVSSDIVPSDASVRWTCRFVPGTRYMGCTTVLSSSVTYLHIELTNRQRPFGAYVLGYGLTSSFCHPMGIADVAQSLNLEPFQHDSYLQSLQDRDQSLCSKVITTTSSSSDFINDTTSGVIPLETTSEVTPSDATLVATPSVAVAVATTADESIVSTSSDVETIQFESTTSTSTTKTSPKVTTRKTTPKTTQSIRQRIDALVSYLKLDYHKLSSYKRTLISVSDTRISPKVFAGIGMFLVLTTVTMLAYKDLVKIVRYFKTK</sequence>
<evidence type="ECO:0008006" key="5">
    <source>
        <dbReference type="Google" id="ProtNLM"/>
    </source>
</evidence>
<gene>
    <name evidence="3" type="ORF">Bpfe_001530</name>
</gene>
<evidence type="ECO:0000256" key="2">
    <source>
        <dbReference type="SAM" id="Phobius"/>
    </source>
</evidence>
<keyword evidence="2" id="KW-0472">Membrane</keyword>
<reference evidence="3" key="2">
    <citation type="submission" date="2023-04" db="EMBL/GenBank/DDBJ databases">
        <authorList>
            <person name="Bu L."/>
            <person name="Lu L."/>
            <person name="Laidemitt M.R."/>
            <person name="Zhang S.M."/>
            <person name="Mutuku M."/>
            <person name="Mkoji G."/>
            <person name="Steinauer M."/>
            <person name="Loker E.S."/>
        </authorList>
    </citation>
    <scope>NUCLEOTIDE SEQUENCE</scope>
    <source>
        <strain evidence="3">KasaAsao</strain>
        <tissue evidence="3">Whole Snail</tissue>
    </source>
</reference>
<name>A0AAD8FMH4_BIOPF</name>
<dbReference type="Proteomes" id="UP001233172">
    <property type="component" value="Unassembled WGS sequence"/>
</dbReference>
<feature type="region of interest" description="Disordered" evidence="1">
    <location>
        <begin position="303"/>
        <end position="325"/>
    </location>
</feature>
<dbReference type="EMBL" id="JASAOG010000003">
    <property type="protein sequence ID" value="KAK0069348.1"/>
    <property type="molecule type" value="Genomic_DNA"/>
</dbReference>
<proteinExistence type="predicted"/>
<accession>A0AAD8FMH4</accession>
<keyword evidence="4" id="KW-1185">Reference proteome</keyword>
<keyword evidence="2" id="KW-0812">Transmembrane</keyword>
<comment type="caution">
    <text evidence="3">The sequence shown here is derived from an EMBL/GenBank/DDBJ whole genome shotgun (WGS) entry which is preliminary data.</text>
</comment>
<keyword evidence="2" id="KW-1133">Transmembrane helix</keyword>
<feature type="non-terminal residue" evidence="3">
    <location>
        <position position="1"/>
    </location>
</feature>